<keyword evidence="2" id="KW-0716">Sensory transduction</keyword>
<evidence type="ECO:0000256" key="7">
    <source>
        <dbReference type="ARBA" id="ARBA00023170"/>
    </source>
</evidence>
<reference evidence="13 14" key="1">
    <citation type="submission" date="2024-08" db="EMBL/GenBank/DDBJ databases">
        <authorList>
            <person name="Will J Nash"/>
            <person name="Angela Man"/>
            <person name="Seanna McTaggart"/>
            <person name="Kendall Baker"/>
            <person name="Tom Barker"/>
            <person name="Leah Catchpole"/>
            <person name="Alex Durrant"/>
            <person name="Karim Gharbi"/>
            <person name="Naomi Irish"/>
            <person name="Gemy Kaithakottil"/>
            <person name="Debby Ku"/>
            <person name="Aaliyah Providence"/>
            <person name="Felix Shaw"/>
            <person name="David Swarbreck"/>
            <person name="Chris Watkins"/>
            <person name="Ann M. McCartney"/>
            <person name="Giulio Formenti"/>
            <person name="Alice Mouton"/>
            <person name="Noel Vella"/>
            <person name="Bjorn M von Reumont"/>
            <person name="Adriana Vella"/>
            <person name="Wilfried Haerty"/>
        </authorList>
    </citation>
    <scope>NUCLEOTIDE SEQUENCE [LARGE SCALE GENOMIC DNA]</scope>
</reference>
<name>A0ABP1PFL9_XYLVO</name>
<proteinExistence type="inferred from homology"/>
<comment type="similarity">
    <text evidence="10">Belongs to the insect chemoreceptor superfamily. Heteromeric odorant receptor channel (TC 1.A.69) family. Or2a subfamily.</text>
</comment>
<dbReference type="PANTHER" id="PTHR21137">
    <property type="entry name" value="ODORANT RECEPTOR"/>
    <property type="match status" value="1"/>
</dbReference>
<evidence type="ECO:0000313" key="13">
    <source>
        <dbReference type="EMBL" id="CAL7950598.1"/>
    </source>
</evidence>
<dbReference type="Pfam" id="PF02949">
    <property type="entry name" value="7tm_6"/>
    <property type="match status" value="2"/>
</dbReference>
<evidence type="ECO:0000256" key="8">
    <source>
        <dbReference type="ARBA" id="ARBA00023224"/>
    </source>
</evidence>
<evidence type="ECO:0000256" key="5">
    <source>
        <dbReference type="ARBA" id="ARBA00022989"/>
    </source>
</evidence>
<keyword evidence="4" id="KW-0552">Olfaction</keyword>
<comment type="subcellular location">
    <subcellularLocation>
        <location evidence="1">Membrane</location>
        <topology evidence="1">Multi-pass membrane protein</topology>
    </subcellularLocation>
</comment>
<accession>A0ABP1PFL9</accession>
<evidence type="ECO:0000256" key="11">
    <source>
        <dbReference type="ARBA" id="ARBA00038679"/>
    </source>
</evidence>
<keyword evidence="6 12" id="KW-0472">Membrane</keyword>
<evidence type="ECO:0000256" key="2">
    <source>
        <dbReference type="ARBA" id="ARBA00022606"/>
    </source>
</evidence>
<feature type="transmembrane region" description="Helical" evidence="12">
    <location>
        <begin position="243"/>
        <end position="263"/>
    </location>
</feature>
<feature type="transmembrane region" description="Helical" evidence="12">
    <location>
        <begin position="124"/>
        <end position="144"/>
    </location>
</feature>
<evidence type="ECO:0000256" key="1">
    <source>
        <dbReference type="ARBA" id="ARBA00004141"/>
    </source>
</evidence>
<feature type="transmembrane region" description="Helical" evidence="12">
    <location>
        <begin position="33"/>
        <end position="55"/>
    </location>
</feature>
<comment type="function">
    <text evidence="9">Odorant receptor which mediates acceptance or avoidance behavior, depending on its substrates. The odorant receptor repertoire encodes a large collection of odor stimuli that vary widely in identity, intensity, and duration. May form a complex with Orco to form odorant-sensing units, providing sensitive and prolonged odorant signaling and calcium permeability.</text>
</comment>
<protein>
    <submittedName>
        <fullName evidence="13">Uncharacterized protein</fullName>
    </submittedName>
</protein>
<evidence type="ECO:0000256" key="4">
    <source>
        <dbReference type="ARBA" id="ARBA00022725"/>
    </source>
</evidence>
<evidence type="ECO:0000256" key="12">
    <source>
        <dbReference type="SAM" id="Phobius"/>
    </source>
</evidence>
<evidence type="ECO:0000256" key="6">
    <source>
        <dbReference type="ARBA" id="ARBA00023136"/>
    </source>
</evidence>
<keyword evidence="14" id="KW-1185">Reference proteome</keyword>
<evidence type="ECO:0000256" key="9">
    <source>
        <dbReference type="ARBA" id="ARBA00037764"/>
    </source>
</evidence>
<keyword evidence="7" id="KW-0675">Receptor</keyword>
<feature type="transmembrane region" description="Helical" evidence="12">
    <location>
        <begin position="547"/>
        <end position="577"/>
    </location>
</feature>
<evidence type="ECO:0000313" key="14">
    <source>
        <dbReference type="Proteomes" id="UP001642520"/>
    </source>
</evidence>
<sequence length="746" mass="87249">MHTLRCSRIFLSLCGCWSPPSWTSPIKKLLYNLFTLIVWLIVHVLAVTQILDIIINVENQDEFSENIYITPTIIVSGCKMTSLMIHHKGILSLIEDLQKKPFSTVTKEEARIQRRFNRMIERNAIIYATLIVGCVLWTLVRSFFTDFKDRKLTFRAWLPYDYSEQLAYTLTYSYQVMTAMSTCCMNVGCDTLFSGLLIHIYGQFEILEERLKNVKPDKIDVAKQCAKHHYKIYKYAKRVNQEFGVIMFSQFSVSAFTVCFNFYRMSQITMVPLMVECVLYAVSMLTEILYYCWYSNEVKLKSLEVSNVIFKSDWTSWDTKARKILLTIMNRATKPIEFTSIYMVSLNLDSFMALIYISRKPDKIVVTSIYNLKMFMHTLRCSCIFLSLCGCWSPPSWTSPIKKLLYKLFTIILWLIVHTHVAAQILDIIINVENQEDFSNNIYITPTILVAGCKMTILVIQRKGILSLIDDLQKKPFLTITKEEARIQRKFNRIVERNAVVYLILVLACVVWISLRSFFTDYKDRKLTLRAWLPYDYSGQLSYTFTYVYQVATATFTCFMNVGCDSLFSGLLIHIYGQFEILEERLKNVEQGQFHLAKQCAKHHYKIYKYAKRVNREFSVIMFLQFSVSSFTVCFNFYRMSQVTTVSLMVETVLYAACMLTEILYYCWYSNEVKLKSLELPNVIFRSDWTSWDTKPTKILLTIMNRATKPIEFTSIHLVSLNLDSFMALMKTSYSMFNLLQQTKNP</sequence>
<feature type="transmembrane region" description="Helical" evidence="12">
    <location>
        <begin position="442"/>
        <end position="460"/>
    </location>
</feature>
<organism evidence="13 14">
    <name type="scientific">Xylocopa violacea</name>
    <name type="common">Violet carpenter bee</name>
    <name type="synonym">Apis violacea</name>
    <dbReference type="NCBI Taxonomy" id="135666"/>
    <lineage>
        <taxon>Eukaryota</taxon>
        <taxon>Metazoa</taxon>
        <taxon>Ecdysozoa</taxon>
        <taxon>Arthropoda</taxon>
        <taxon>Hexapoda</taxon>
        <taxon>Insecta</taxon>
        <taxon>Pterygota</taxon>
        <taxon>Neoptera</taxon>
        <taxon>Endopterygota</taxon>
        <taxon>Hymenoptera</taxon>
        <taxon>Apocrita</taxon>
        <taxon>Aculeata</taxon>
        <taxon>Apoidea</taxon>
        <taxon>Anthophila</taxon>
        <taxon>Apidae</taxon>
        <taxon>Xylocopa</taxon>
        <taxon>Xylocopa</taxon>
    </lineage>
</organism>
<feature type="transmembrane region" description="Helical" evidence="12">
    <location>
        <begin position="404"/>
        <end position="430"/>
    </location>
</feature>
<keyword evidence="8" id="KW-0807">Transducer</keyword>
<gene>
    <name evidence="13" type="ORF">XYLVIOL_LOCUS10052</name>
</gene>
<dbReference type="PANTHER" id="PTHR21137:SF37">
    <property type="entry name" value="ODORANT RECEPTOR 46A, ISOFORM B-RELATED"/>
    <property type="match status" value="1"/>
</dbReference>
<feature type="transmembrane region" description="Helical" evidence="12">
    <location>
        <begin position="499"/>
        <end position="519"/>
    </location>
</feature>
<feature type="transmembrane region" description="Helical" evidence="12">
    <location>
        <begin position="269"/>
        <end position="293"/>
    </location>
</feature>
<keyword evidence="5 12" id="KW-1133">Transmembrane helix</keyword>
<dbReference type="EMBL" id="CAXAJV020001300">
    <property type="protein sequence ID" value="CAL7950598.1"/>
    <property type="molecule type" value="Genomic_DNA"/>
</dbReference>
<dbReference type="InterPro" id="IPR004117">
    <property type="entry name" value="7tm6_olfct_rcpt"/>
</dbReference>
<feature type="transmembrane region" description="Helical" evidence="12">
    <location>
        <begin position="618"/>
        <end position="638"/>
    </location>
</feature>
<comment type="caution">
    <text evidence="13">The sequence shown here is derived from an EMBL/GenBank/DDBJ whole genome shotgun (WGS) entry which is preliminary data.</text>
</comment>
<keyword evidence="3 12" id="KW-0812">Transmembrane</keyword>
<evidence type="ECO:0000256" key="3">
    <source>
        <dbReference type="ARBA" id="ARBA00022692"/>
    </source>
</evidence>
<dbReference type="Proteomes" id="UP001642520">
    <property type="component" value="Unassembled WGS sequence"/>
</dbReference>
<feature type="transmembrane region" description="Helical" evidence="12">
    <location>
        <begin position="644"/>
        <end position="668"/>
    </location>
</feature>
<comment type="subunit">
    <text evidence="11">Interacts with Orco. Complexes exist early in the endomembrane system in olfactory sensory neurons (OSNs), coupling these complexes to the conserved ciliary trafficking pathway.</text>
</comment>
<evidence type="ECO:0000256" key="10">
    <source>
        <dbReference type="ARBA" id="ARBA00037946"/>
    </source>
</evidence>